<evidence type="ECO:0000313" key="3">
    <source>
        <dbReference type="Proteomes" id="UP001469089"/>
    </source>
</evidence>
<accession>A0ABV1LYH2</accession>
<keyword evidence="2" id="KW-0614">Plasmid</keyword>
<keyword evidence="3" id="KW-1185">Reference proteome</keyword>
<organism evidence="2 3">
    <name type="scientific">Paraburkholderia acidicola</name>
    <dbReference type="NCBI Taxonomy" id="1912599"/>
    <lineage>
        <taxon>Bacteria</taxon>
        <taxon>Pseudomonadati</taxon>
        <taxon>Pseudomonadota</taxon>
        <taxon>Betaproteobacteria</taxon>
        <taxon>Burkholderiales</taxon>
        <taxon>Burkholderiaceae</taxon>
        <taxon>Paraburkholderia</taxon>
    </lineage>
</organism>
<reference evidence="2 3" key="1">
    <citation type="journal article" date="2024" name="Chem. Sci.">
        <title>Discovery of a lagriamide polyketide by integrated genome mining, isotopic labeling, and untargeted metabolomics.</title>
        <authorList>
            <person name="Fergusson C.H."/>
            <person name="Saulog J."/>
            <person name="Paulo B.S."/>
            <person name="Wilson D.M."/>
            <person name="Liu D.Y."/>
            <person name="Morehouse N.J."/>
            <person name="Waterworth S."/>
            <person name="Barkei J."/>
            <person name="Gray C.A."/>
            <person name="Kwan J.C."/>
            <person name="Eustaquio A.S."/>
            <person name="Linington R.G."/>
        </authorList>
    </citation>
    <scope>NUCLEOTIDE SEQUENCE [LARGE SCALE GENOMIC DNA]</scope>
    <source>
        <strain evidence="2 3">RL17-338-BIF-B</strain>
    </source>
</reference>
<name>A0ABV1LYH2_9BURK</name>
<dbReference type="RefSeq" id="WP_349545936.1">
    <property type="nucleotide sequence ID" value="NZ_JAOALG010000003.1"/>
</dbReference>
<evidence type="ECO:0000256" key="1">
    <source>
        <dbReference type="SAM" id="MobiDB-lite"/>
    </source>
</evidence>
<proteinExistence type="predicted"/>
<dbReference type="Proteomes" id="UP001469089">
    <property type="component" value="Unassembled WGS sequence"/>
</dbReference>
<dbReference type="EMBL" id="JAOALG010000003">
    <property type="protein sequence ID" value="MEQ5844338.1"/>
    <property type="molecule type" value="Genomic_DNA"/>
</dbReference>
<evidence type="ECO:0000313" key="2">
    <source>
        <dbReference type="EMBL" id="MEQ5844338.1"/>
    </source>
</evidence>
<feature type="region of interest" description="Disordered" evidence="1">
    <location>
        <begin position="91"/>
        <end position="118"/>
    </location>
</feature>
<gene>
    <name evidence="2" type="ORF">N0A02_33290</name>
</gene>
<comment type="caution">
    <text evidence="2">The sequence shown here is derived from an EMBL/GenBank/DDBJ whole genome shotgun (WGS) entry which is preliminary data.</text>
</comment>
<protein>
    <submittedName>
        <fullName evidence="2">Uncharacterized protein</fullName>
    </submittedName>
</protein>
<geneLocation type="plasmid" evidence="2">
    <name>pl1</name>
</geneLocation>
<feature type="compositionally biased region" description="Basic and acidic residues" evidence="1">
    <location>
        <begin position="91"/>
        <end position="102"/>
    </location>
</feature>
<sequence>MFLFISIAPSTTCYACLRLARLILGKFRPRRERQRTQEKATIPVRVDDDRPLQQQLYVWIGHPLRRGLLAFQSGFADESFRGKRLNFADREKVKSADDKAGENSEDGNSHGIGREGVGQQVQRACSDACRRDATHQDCYGTESSCVKAPLARKVELH</sequence>